<name>A0A9Q7A6X7_9BACT</name>
<dbReference type="NCBIfam" id="NF011660">
    <property type="entry name" value="PRK15080.1"/>
    <property type="match status" value="1"/>
</dbReference>
<keyword evidence="2" id="KW-1185">Reference proteome</keyword>
<protein>
    <submittedName>
        <fullName evidence="1">Ethanolamine utilization protein EutJ</fullName>
    </submittedName>
</protein>
<accession>A0A9Q7A6X7</accession>
<dbReference type="EMBL" id="CP072943">
    <property type="protein sequence ID" value="QTX32025.1"/>
    <property type="molecule type" value="Genomic_DNA"/>
</dbReference>
<dbReference type="InterPro" id="IPR013366">
    <property type="entry name" value="EutJ"/>
</dbReference>
<organism evidence="1 2">
    <name type="scientific">Aminithiophilus ramosus</name>
    <dbReference type="NCBI Taxonomy" id="3029084"/>
    <lineage>
        <taxon>Bacteria</taxon>
        <taxon>Thermotogati</taxon>
        <taxon>Synergistota</taxon>
        <taxon>Synergistia</taxon>
        <taxon>Synergistales</taxon>
        <taxon>Aminithiophilaceae</taxon>
        <taxon>Aminithiophilus</taxon>
    </lineage>
</organism>
<dbReference type="KEGG" id="aram:KAR29_12020"/>
<evidence type="ECO:0000313" key="2">
    <source>
        <dbReference type="Proteomes" id="UP000671879"/>
    </source>
</evidence>
<dbReference type="NCBIfam" id="TIGR02529">
    <property type="entry name" value="EutJ"/>
    <property type="match status" value="1"/>
</dbReference>
<dbReference type="PANTHER" id="PTHR32432">
    <property type="entry name" value="CELL DIVISION PROTEIN FTSA-RELATED"/>
    <property type="match status" value="1"/>
</dbReference>
<sequence>MLMSSSPWLTPQLEACAEALESPRALASWKELYLGFDLGTTNLVVVAVNEEGFPLSAVLESSQSSVRDGVVVDYWAAVQGMRKALERLSRKLGVTELKAVGAAAYPPGISAKTAKICANVVETLGFDCLGLYEEPTAAAVALNMERGAIIDIGGGTTGISVLDEGQVLYTADEPTGGTHMTLVLAGSRGISFDEAETLKRDRNEQRRFAPVLKPVLEKMATIARDHLERSGHLGGMPIVLVGGGADLPGAEEILSSVVGHRVDLAPEPLLVTPLGIALSLWRDRRDGS</sequence>
<dbReference type="SUPFAM" id="SSF53067">
    <property type="entry name" value="Actin-like ATPase domain"/>
    <property type="match status" value="1"/>
</dbReference>
<evidence type="ECO:0000313" key="1">
    <source>
        <dbReference type="EMBL" id="QTX32025.1"/>
    </source>
</evidence>
<dbReference type="AlphaFoldDB" id="A0A9Q7A6X7"/>
<dbReference type="Gene3D" id="3.30.420.40">
    <property type="match status" value="2"/>
</dbReference>
<dbReference type="InterPro" id="IPR005883">
    <property type="entry name" value="PilM"/>
</dbReference>
<reference evidence="2" key="1">
    <citation type="submission" date="2021-04" db="EMBL/GenBank/DDBJ databases">
        <title>A novel Synergistetes isolate from a pyrite-forming mixed culture.</title>
        <authorList>
            <person name="Bunk B."/>
            <person name="Sproer C."/>
            <person name="Spring S."/>
            <person name="Pester M."/>
        </authorList>
    </citation>
    <scope>NUCLEOTIDE SEQUENCE [LARGE SCALE GENOMIC DNA]</scope>
    <source>
        <strain evidence="2">J.5.4.2-T.3.5.2</strain>
    </source>
</reference>
<dbReference type="InterPro" id="IPR043129">
    <property type="entry name" value="ATPase_NBD"/>
</dbReference>
<dbReference type="InterPro" id="IPR050696">
    <property type="entry name" value="FtsA/MreB"/>
</dbReference>
<dbReference type="Pfam" id="PF11104">
    <property type="entry name" value="PilM_2"/>
    <property type="match status" value="1"/>
</dbReference>
<proteinExistence type="predicted"/>
<dbReference type="PANTHER" id="PTHR32432:SF3">
    <property type="entry name" value="ETHANOLAMINE UTILIZATION PROTEIN EUTJ"/>
    <property type="match status" value="1"/>
</dbReference>
<gene>
    <name evidence="1" type="primary">eutJ</name>
    <name evidence="1" type="ORF">KAR29_12020</name>
</gene>
<dbReference type="Proteomes" id="UP000671879">
    <property type="component" value="Chromosome"/>
</dbReference>